<dbReference type="GO" id="GO:0005829">
    <property type="term" value="C:cytosol"/>
    <property type="evidence" value="ECO:0007669"/>
    <property type="project" value="TreeGrafter"/>
</dbReference>
<comment type="caution">
    <text evidence="7">The sequence shown here is derived from an EMBL/GenBank/DDBJ whole genome shotgun (WGS) entry which is preliminary data.</text>
</comment>
<comment type="similarity">
    <text evidence="4">Belongs to the fabD family.</text>
</comment>
<evidence type="ECO:0000256" key="1">
    <source>
        <dbReference type="ARBA" id="ARBA00022679"/>
    </source>
</evidence>
<proteinExistence type="inferred from homology"/>
<name>A0A7W9SPI5_ARMRO</name>
<accession>A0A7W9SPI5</accession>
<dbReference type="InterPro" id="IPR016036">
    <property type="entry name" value="Malonyl_transacylase_ACP-bd"/>
</dbReference>
<protein>
    <recommendedName>
        <fullName evidence="4">Malonyl CoA-acyl carrier protein transacylase</fullName>
        <ecNumber evidence="4">2.3.1.39</ecNumber>
    </recommendedName>
</protein>
<comment type="catalytic activity">
    <reaction evidence="3 4">
        <text>holo-[ACP] + malonyl-CoA = malonyl-[ACP] + CoA</text>
        <dbReference type="Rhea" id="RHEA:41792"/>
        <dbReference type="Rhea" id="RHEA-COMP:9623"/>
        <dbReference type="Rhea" id="RHEA-COMP:9685"/>
        <dbReference type="ChEBI" id="CHEBI:57287"/>
        <dbReference type="ChEBI" id="CHEBI:57384"/>
        <dbReference type="ChEBI" id="CHEBI:64479"/>
        <dbReference type="ChEBI" id="CHEBI:78449"/>
        <dbReference type="EC" id="2.3.1.39"/>
    </reaction>
</comment>
<dbReference type="GO" id="GO:0004314">
    <property type="term" value="F:[acyl-carrier-protein] S-malonyltransferase activity"/>
    <property type="evidence" value="ECO:0007669"/>
    <property type="project" value="UniProtKB-EC"/>
</dbReference>
<evidence type="ECO:0000256" key="3">
    <source>
        <dbReference type="ARBA" id="ARBA00048462"/>
    </source>
</evidence>
<dbReference type="InterPro" id="IPR014043">
    <property type="entry name" value="Acyl_transferase_dom"/>
</dbReference>
<feature type="domain" description="Malonyl-CoA:ACP transacylase (MAT)" evidence="6">
    <location>
        <begin position="6"/>
        <end position="303"/>
    </location>
</feature>
<evidence type="ECO:0000256" key="5">
    <source>
        <dbReference type="PIRSR" id="PIRSR000446-1"/>
    </source>
</evidence>
<dbReference type="Pfam" id="PF00698">
    <property type="entry name" value="Acyl_transf_1"/>
    <property type="match status" value="1"/>
</dbReference>
<dbReference type="InterPro" id="IPR001227">
    <property type="entry name" value="Ac_transferase_dom_sf"/>
</dbReference>
<reference evidence="7 8" key="1">
    <citation type="submission" date="2020-08" db="EMBL/GenBank/DDBJ databases">
        <title>Genomic Encyclopedia of Type Strains, Phase IV (KMG-IV): sequencing the most valuable type-strain genomes for metagenomic binning, comparative biology and taxonomic classification.</title>
        <authorList>
            <person name="Goeker M."/>
        </authorList>
    </citation>
    <scope>NUCLEOTIDE SEQUENCE [LARGE SCALE GENOMIC DNA]</scope>
    <source>
        <strain evidence="7 8">DSM 23562</strain>
    </source>
</reference>
<dbReference type="RefSeq" id="WP_184195518.1">
    <property type="nucleotide sequence ID" value="NZ_JACHGW010000002.1"/>
</dbReference>
<dbReference type="InterPro" id="IPR024925">
    <property type="entry name" value="Malonyl_CoA-ACP_transAc"/>
</dbReference>
<dbReference type="InterPro" id="IPR050858">
    <property type="entry name" value="Mal-CoA-ACP_Trans/PKS_FabD"/>
</dbReference>
<evidence type="ECO:0000259" key="6">
    <source>
        <dbReference type="SMART" id="SM00827"/>
    </source>
</evidence>
<sequence length="308" mass="30817">MKLVFVFPGQGAQAVGMGHSLFESSAAARAAFEAVDAACGEAISTLCFEGPEAALKETKNTQPCLFATSVAALAACREAGLEPSAVAGHSVGEYAALVAAGALDLATGAKLVQQRALAMATAAAQNPGSMAAVLGLDAGVVKEVCDSVEGIVVPANDNCPGQVVISGEAEALATVAPLLKERGAKRVLPLEVSGAFHSPLMESAAAALKPVIEAAAISAPALPIIANVTAGYESSADEVKANLVAQVAGPVRWTETIQKLTADGYTHFIECGSGKVLAGLIKRIAPEAVVFSVGDSASLAAAVEGLNV</sequence>
<dbReference type="SUPFAM" id="SSF55048">
    <property type="entry name" value="Probable ACP-binding domain of malonyl-CoA ACP transacylase"/>
    <property type="match status" value="1"/>
</dbReference>
<keyword evidence="2 4" id="KW-0012">Acyltransferase</keyword>
<dbReference type="GO" id="GO:0006633">
    <property type="term" value="P:fatty acid biosynthetic process"/>
    <property type="evidence" value="ECO:0007669"/>
    <property type="project" value="TreeGrafter"/>
</dbReference>
<keyword evidence="8" id="KW-1185">Reference proteome</keyword>
<dbReference type="Gene3D" id="3.40.366.10">
    <property type="entry name" value="Malonyl-Coenzyme A Acyl Carrier Protein, domain 2"/>
    <property type="match status" value="1"/>
</dbReference>
<evidence type="ECO:0000313" key="8">
    <source>
        <dbReference type="Proteomes" id="UP000520814"/>
    </source>
</evidence>
<dbReference type="Proteomes" id="UP000520814">
    <property type="component" value="Unassembled WGS sequence"/>
</dbReference>
<dbReference type="FunFam" id="3.30.70.250:FF:000001">
    <property type="entry name" value="Malonyl CoA-acyl carrier protein transacylase"/>
    <property type="match status" value="1"/>
</dbReference>
<dbReference type="SMART" id="SM00827">
    <property type="entry name" value="PKS_AT"/>
    <property type="match status" value="1"/>
</dbReference>
<organism evidence="7 8">
    <name type="scientific">Armatimonas rosea</name>
    <dbReference type="NCBI Taxonomy" id="685828"/>
    <lineage>
        <taxon>Bacteria</taxon>
        <taxon>Bacillati</taxon>
        <taxon>Armatimonadota</taxon>
        <taxon>Armatimonadia</taxon>
        <taxon>Armatimonadales</taxon>
        <taxon>Armatimonadaceae</taxon>
        <taxon>Armatimonas</taxon>
    </lineage>
</organism>
<feature type="active site" evidence="5">
    <location>
        <position position="90"/>
    </location>
</feature>
<evidence type="ECO:0000256" key="4">
    <source>
        <dbReference type="PIRNR" id="PIRNR000446"/>
    </source>
</evidence>
<evidence type="ECO:0000256" key="2">
    <source>
        <dbReference type="ARBA" id="ARBA00023315"/>
    </source>
</evidence>
<dbReference type="EC" id="2.3.1.39" evidence="4"/>
<dbReference type="EMBL" id="JACHGW010000002">
    <property type="protein sequence ID" value="MBB6050482.1"/>
    <property type="molecule type" value="Genomic_DNA"/>
</dbReference>
<gene>
    <name evidence="7" type="ORF">HNQ39_002273</name>
</gene>
<keyword evidence="1 4" id="KW-0808">Transferase</keyword>
<evidence type="ECO:0000313" key="7">
    <source>
        <dbReference type="EMBL" id="MBB6050482.1"/>
    </source>
</evidence>
<dbReference type="InterPro" id="IPR016035">
    <property type="entry name" value="Acyl_Trfase/lysoPLipase"/>
</dbReference>
<dbReference type="Gene3D" id="3.30.70.250">
    <property type="entry name" value="Malonyl-CoA ACP transacylase, ACP-binding"/>
    <property type="match status" value="1"/>
</dbReference>
<dbReference type="PIRSF" id="PIRSF000446">
    <property type="entry name" value="Mct"/>
    <property type="match status" value="1"/>
</dbReference>
<dbReference type="AlphaFoldDB" id="A0A7W9SPI5"/>
<dbReference type="PANTHER" id="PTHR42681">
    <property type="entry name" value="MALONYL-COA-ACYL CARRIER PROTEIN TRANSACYLASE, MITOCHONDRIAL"/>
    <property type="match status" value="1"/>
</dbReference>
<dbReference type="InterPro" id="IPR004410">
    <property type="entry name" value="Malonyl_CoA-ACP_transAc_FabD"/>
</dbReference>
<dbReference type="PANTHER" id="PTHR42681:SF1">
    <property type="entry name" value="MALONYL-COA-ACYL CARRIER PROTEIN TRANSACYLASE, MITOCHONDRIAL"/>
    <property type="match status" value="1"/>
</dbReference>
<feature type="active site" evidence="5">
    <location>
        <position position="197"/>
    </location>
</feature>
<dbReference type="SUPFAM" id="SSF52151">
    <property type="entry name" value="FabD/lysophospholipase-like"/>
    <property type="match status" value="1"/>
</dbReference>
<dbReference type="NCBIfam" id="TIGR00128">
    <property type="entry name" value="fabD"/>
    <property type="match status" value="1"/>
</dbReference>